<keyword evidence="2 7" id="KW-0489">Methyltransferase</keyword>
<evidence type="ECO:0000259" key="6">
    <source>
        <dbReference type="Pfam" id="PF05175"/>
    </source>
</evidence>
<dbReference type="InterPro" id="IPR019874">
    <property type="entry name" value="RF_methyltr_PrmC"/>
</dbReference>
<comment type="catalytic activity">
    <reaction evidence="5">
        <text>L-glutaminyl-[peptide chain release factor] + S-adenosyl-L-methionine = N(5)-methyl-L-glutaminyl-[peptide chain release factor] + S-adenosyl-L-homocysteine + H(+)</text>
        <dbReference type="Rhea" id="RHEA:42896"/>
        <dbReference type="Rhea" id="RHEA-COMP:10271"/>
        <dbReference type="Rhea" id="RHEA-COMP:10272"/>
        <dbReference type="ChEBI" id="CHEBI:15378"/>
        <dbReference type="ChEBI" id="CHEBI:30011"/>
        <dbReference type="ChEBI" id="CHEBI:57856"/>
        <dbReference type="ChEBI" id="CHEBI:59789"/>
        <dbReference type="ChEBI" id="CHEBI:61891"/>
        <dbReference type="EC" id="2.1.1.297"/>
    </reaction>
</comment>
<dbReference type="InterPro" id="IPR004556">
    <property type="entry name" value="HemK-like"/>
</dbReference>
<evidence type="ECO:0000256" key="1">
    <source>
        <dbReference type="ARBA" id="ARBA00012771"/>
    </source>
</evidence>
<evidence type="ECO:0000256" key="3">
    <source>
        <dbReference type="ARBA" id="ARBA00022679"/>
    </source>
</evidence>
<dbReference type="InterPro" id="IPR029063">
    <property type="entry name" value="SAM-dependent_MTases_sf"/>
</dbReference>
<reference evidence="7 8" key="1">
    <citation type="journal article" date="2014" name="Mol. Plant Microbe Interact.">
        <title>The complete genome sequence of Candidatus Liberibacter americanus, associated with citrus Huanglongbing.</title>
        <authorList>
            <person name="Wulff N.A."/>
            <person name="Zhang S."/>
            <person name="Setubal J.C."/>
            <person name="Almeida N.F."/>
            <person name="Martins E.C."/>
            <person name="Harakava R."/>
            <person name="Kumar D."/>
            <person name="Rangel L.T."/>
            <person name="Foissac X."/>
            <person name="Bove J."/>
            <person name="Gabriel D.W."/>
        </authorList>
    </citation>
    <scope>NUCLEOTIDE SEQUENCE [LARGE SCALE GENOMIC DNA]</scope>
    <source>
        <strain evidence="7 8">Sao Paulo</strain>
    </source>
</reference>
<dbReference type="NCBIfam" id="TIGR03534">
    <property type="entry name" value="RF_mod_PrmC"/>
    <property type="match status" value="1"/>
</dbReference>
<dbReference type="KEGG" id="lar:lam_585"/>
<dbReference type="PATRIC" id="fig|1261131.3.peg.556"/>
<evidence type="ECO:0000256" key="4">
    <source>
        <dbReference type="ARBA" id="ARBA00022691"/>
    </source>
</evidence>
<proteinExistence type="predicted"/>
<keyword evidence="3" id="KW-0808">Transferase</keyword>
<dbReference type="PANTHER" id="PTHR18895:SF74">
    <property type="entry name" value="MTRF1L RELEASE FACTOR GLUTAMINE METHYLTRANSFERASE"/>
    <property type="match status" value="1"/>
</dbReference>
<dbReference type="InterPro" id="IPR007848">
    <property type="entry name" value="Small_mtfrase_dom"/>
</dbReference>
<keyword evidence="8" id="KW-1185">Reference proteome</keyword>
<dbReference type="Proteomes" id="UP000017862">
    <property type="component" value="Chromosome"/>
</dbReference>
<dbReference type="AlphaFoldDB" id="U6B872"/>
<dbReference type="EC" id="2.1.1.297" evidence="1"/>
<dbReference type="CDD" id="cd02440">
    <property type="entry name" value="AdoMet_MTases"/>
    <property type="match status" value="1"/>
</dbReference>
<feature type="domain" description="Methyltransferase small" evidence="6">
    <location>
        <begin position="115"/>
        <end position="202"/>
    </location>
</feature>
<accession>U6B872</accession>
<name>U6B872_9HYPH</name>
<evidence type="ECO:0000256" key="2">
    <source>
        <dbReference type="ARBA" id="ARBA00022603"/>
    </source>
</evidence>
<dbReference type="Pfam" id="PF05175">
    <property type="entry name" value="MTS"/>
    <property type="match status" value="1"/>
</dbReference>
<dbReference type="PANTHER" id="PTHR18895">
    <property type="entry name" value="HEMK METHYLTRANSFERASE"/>
    <property type="match status" value="1"/>
</dbReference>
<dbReference type="SUPFAM" id="SSF53335">
    <property type="entry name" value="S-adenosyl-L-methionine-dependent methyltransferases"/>
    <property type="match status" value="1"/>
</dbReference>
<dbReference type="Gene3D" id="3.40.50.150">
    <property type="entry name" value="Vaccinia Virus protein VP39"/>
    <property type="match status" value="1"/>
</dbReference>
<dbReference type="GO" id="GO:0032259">
    <property type="term" value="P:methylation"/>
    <property type="evidence" value="ECO:0007669"/>
    <property type="project" value="UniProtKB-KW"/>
</dbReference>
<dbReference type="InterPro" id="IPR002052">
    <property type="entry name" value="DNA_methylase_N6_adenine_CS"/>
</dbReference>
<protein>
    <recommendedName>
        <fullName evidence="1">peptide chain release factor N(5)-glutamine methyltransferase</fullName>
        <ecNumber evidence="1">2.1.1.297</ecNumber>
    </recommendedName>
</protein>
<keyword evidence="4" id="KW-0949">S-adenosyl-L-methionine</keyword>
<sequence length="290" mass="32308">MSLISDLPPTVGDCLSLIKYYFRNSGLKRLGNPIHFLCGITGLSACEVVAYPGIVLDKEQLLLLKKAIIRYLKHESMHRIIGWRSFYNLRLSLSVDTFEPRPETELLVDVVLSHFFSQLENKSIVKVLDLGTGTGAICLSLLKECSNFKGYGVDISSEALKIASNNAIINGVSDRFSAIQSDWFSSVNGVFDIIVSNPPYISSDVIDTLGSEVKYFDPHIALDGGTDGLFHYRVIADGISKKLTKGGFCCLEIGYNQKLDVVRIFEDRQLFLLNSFKDYGGNDRALLFYH</sequence>
<dbReference type="PROSITE" id="PS00092">
    <property type="entry name" value="N6_MTASE"/>
    <property type="match status" value="1"/>
</dbReference>
<organism evidence="7 8">
    <name type="scientific">Candidatus Liberibacter americanus str. Sao Paulo</name>
    <dbReference type="NCBI Taxonomy" id="1261131"/>
    <lineage>
        <taxon>Bacteria</taxon>
        <taxon>Pseudomonadati</taxon>
        <taxon>Pseudomonadota</taxon>
        <taxon>Alphaproteobacteria</taxon>
        <taxon>Hyphomicrobiales</taxon>
        <taxon>Rhizobiaceae</taxon>
        <taxon>Liberibacter</taxon>
    </lineage>
</organism>
<gene>
    <name evidence="7" type="primary">hemK</name>
    <name evidence="7" type="ORF">lam_585</name>
</gene>
<dbReference type="HOGENOM" id="CLU_018398_3_1_5"/>
<dbReference type="InterPro" id="IPR050320">
    <property type="entry name" value="N5-glutamine_MTase"/>
</dbReference>
<dbReference type="STRING" id="1261131.lam_585"/>
<dbReference type="EMBL" id="CP006604">
    <property type="protein sequence ID" value="AHA27932.1"/>
    <property type="molecule type" value="Genomic_DNA"/>
</dbReference>
<dbReference type="NCBIfam" id="TIGR00536">
    <property type="entry name" value="hemK_fam"/>
    <property type="match status" value="1"/>
</dbReference>
<evidence type="ECO:0000256" key="5">
    <source>
        <dbReference type="ARBA" id="ARBA00048391"/>
    </source>
</evidence>
<dbReference type="GO" id="GO:0003676">
    <property type="term" value="F:nucleic acid binding"/>
    <property type="evidence" value="ECO:0007669"/>
    <property type="project" value="InterPro"/>
</dbReference>
<dbReference type="eggNOG" id="COG2890">
    <property type="taxonomic scope" value="Bacteria"/>
</dbReference>
<evidence type="ECO:0000313" key="8">
    <source>
        <dbReference type="Proteomes" id="UP000017862"/>
    </source>
</evidence>
<dbReference type="GO" id="GO:0102559">
    <property type="term" value="F:peptide chain release factor N(5)-glutamine methyltransferase activity"/>
    <property type="evidence" value="ECO:0007669"/>
    <property type="project" value="UniProtKB-EC"/>
</dbReference>
<evidence type="ECO:0000313" key="7">
    <source>
        <dbReference type="EMBL" id="AHA27932.1"/>
    </source>
</evidence>